<feature type="transmembrane region" description="Helical" evidence="2">
    <location>
        <begin position="45"/>
        <end position="68"/>
    </location>
</feature>
<evidence type="ECO:0000313" key="4">
    <source>
        <dbReference type="EMBL" id="GGJ85065.1"/>
    </source>
</evidence>
<evidence type="ECO:0000259" key="3">
    <source>
        <dbReference type="Pfam" id="PF03713"/>
    </source>
</evidence>
<dbReference type="RefSeq" id="WP_188743686.1">
    <property type="nucleotide sequence ID" value="NZ_BAABFW010000023.1"/>
</dbReference>
<evidence type="ECO:0000256" key="1">
    <source>
        <dbReference type="SAM" id="MobiDB-lite"/>
    </source>
</evidence>
<keyword evidence="2" id="KW-1133">Transmembrane helix</keyword>
<protein>
    <recommendedName>
        <fullName evidence="3">DUF305 domain-containing protein</fullName>
    </recommendedName>
</protein>
<accession>A0A917PNM3</accession>
<dbReference type="Proteomes" id="UP000636956">
    <property type="component" value="Unassembled WGS sequence"/>
</dbReference>
<dbReference type="Pfam" id="PF03713">
    <property type="entry name" value="DUF305"/>
    <property type="match status" value="1"/>
</dbReference>
<feature type="transmembrane region" description="Helical" evidence="2">
    <location>
        <begin position="80"/>
        <end position="100"/>
    </location>
</feature>
<dbReference type="EMBL" id="BMMD01000013">
    <property type="protein sequence ID" value="GGJ85065.1"/>
    <property type="molecule type" value="Genomic_DNA"/>
</dbReference>
<feature type="domain" description="DUF305" evidence="3">
    <location>
        <begin position="134"/>
        <end position="195"/>
    </location>
</feature>
<dbReference type="AlphaFoldDB" id="A0A917PNM3"/>
<dbReference type="InterPro" id="IPR005183">
    <property type="entry name" value="DUF305_CopM-like"/>
</dbReference>
<keyword evidence="2" id="KW-0472">Membrane</keyword>
<keyword evidence="5" id="KW-1185">Reference proteome</keyword>
<evidence type="ECO:0000313" key="5">
    <source>
        <dbReference type="Proteomes" id="UP000636956"/>
    </source>
</evidence>
<reference evidence="4" key="1">
    <citation type="journal article" date="2014" name="Int. J. Syst. Evol. Microbiol.">
        <title>Complete genome sequence of Corynebacterium casei LMG S-19264T (=DSM 44701T), isolated from a smear-ripened cheese.</title>
        <authorList>
            <consortium name="US DOE Joint Genome Institute (JGI-PGF)"/>
            <person name="Walter F."/>
            <person name="Albersmeier A."/>
            <person name="Kalinowski J."/>
            <person name="Ruckert C."/>
        </authorList>
    </citation>
    <scope>NUCLEOTIDE SEQUENCE</scope>
    <source>
        <strain evidence="4">CGMCC 1.8984</strain>
    </source>
</reference>
<proteinExistence type="predicted"/>
<dbReference type="InterPro" id="IPR012347">
    <property type="entry name" value="Ferritin-like"/>
</dbReference>
<feature type="compositionally biased region" description="Basic and acidic residues" evidence="1">
    <location>
        <begin position="8"/>
        <end position="26"/>
    </location>
</feature>
<comment type="caution">
    <text evidence="4">The sequence shown here is derived from an EMBL/GenBank/DDBJ whole genome shotgun (WGS) entry which is preliminary data.</text>
</comment>
<reference evidence="4" key="2">
    <citation type="submission" date="2020-09" db="EMBL/GenBank/DDBJ databases">
        <authorList>
            <person name="Sun Q."/>
            <person name="Zhou Y."/>
        </authorList>
    </citation>
    <scope>NUCLEOTIDE SEQUENCE</scope>
    <source>
        <strain evidence="4">CGMCC 1.8984</strain>
    </source>
</reference>
<evidence type="ECO:0000256" key="2">
    <source>
        <dbReference type="SAM" id="Phobius"/>
    </source>
</evidence>
<organism evidence="4 5">
    <name type="scientific">Agromyces bauzanensis</name>
    <dbReference type="NCBI Taxonomy" id="1308924"/>
    <lineage>
        <taxon>Bacteria</taxon>
        <taxon>Bacillati</taxon>
        <taxon>Actinomycetota</taxon>
        <taxon>Actinomycetes</taxon>
        <taxon>Micrococcales</taxon>
        <taxon>Microbacteriaceae</taxon>
        <taxon>Agromyces</taxon>
    </lineage>
</organism>
<name>A0A917PNM3_9MICO</name>
<gene>
    <name evidence="4" type="ORF">GCM10011372_24230</name>
</gene>
<dbReference type="Gene3D" id="1.20.1260.10">
    <property type="match status" value="1"/>
</dbReference>
<keyword evidence="2" id="KW-0812">Transmembrane</keyword>
<sequence length="218" mass="24357">MSTNRNAADQHREQQTPADDKHDHASPSESEQGNAHRSHRTLKTYLRFAAMILTSMVVMYWVMFAGSWEWSHIRFSQSRIFMSVTMGGTMGLVMLAWMLGMYKSVKGNTAVIAASVLLIGGGIALDRSQVTVNDTAFMHAMIPHHSLAITRAERFQNVDVRVCELAAEISEAQRREIDEMDWLIDDIEENGVVATVEEAESRAVPEFPASADRVCPSE</sequence>
<feature type="region of interest" description="Disordered" evidence="1">
    <location>
        <begin position="1"/>
        <end position="38"/>
    </location>
</feature>